<keyword evidence="2" id="KW-1185">Reference proteome</keyword>
<evidence type="ECO:0008006" key="3">
    <source>
        <dbReference type="Google" id="ProtNLM"/>
    </source>
</evidence>
<accession>A0ABY7SI36</accession>
<geneLocation type="plasmid" evidence="1 2">
    <name>p242883</name>
</geneLocation>
<reference evidence="1 2" key="1">
    <citation type="submission" date="2021-01" db="EMBL/GenBank/DDBJ databases">
        <title>Biogeographic distribution of Paracoccus.</title>
        <authorList>
            <person name="Hollensteiner J."/>
            <person name="Leineberger J."/>
            <person name="Brinkhoff T."/>
            <person name="Daniel R."/>
        </authorList>
    </citation>
    <scope>NUCLEOTIDE SEQUENCE [LARGE SCALE GENOMIC DNA]</scope>
    <source>
        <strain evidence="1 2">DSM 18447</strain>
        <plasmid evidence="1 2">p242883</plasmid>
    </source>
</reference>
<keyword evidence="1" id="KW-0614">Plasmid</keyword>
<dbReference type="Proteomes" id="UP001215549">
    <property type="component" value="Plasmid p242883"/>
</dbReference>
<protein>
    <recommendedName>
        <fullName evidence="3">Transposase</fullName>
    </recommendedName>
</protein>
<dbReference type="RefSeq" id="WP_076528678.1">
    <property type="nucleotide sequence ID" value="NZ_CP067141.1"/>
</dbReference>
<evidence type="ECO:0000313" key="1">
    <source>
        <dbReference type="EMBL" id="WCR05541.1"/>
    </source>
</evidence>
<evidence type="ECO:0000313" key="2">
    <source>
        <dbReference type="Proteomes" id="UP001215549"/>
    </source>
</evidence>
<organism evidence="1 2">
    <name type="scientific">Paracoccus saliphilus</name>
    <dbReference type="NCBI Taxonomy" id="405559"/>
    <lineage>
        <taxon>Bacteria</taxon>
        <taxon>Pseudomonadati</taxon>
        <taxon>Pseudomonadota</taxon>
        <taxon>Alphaproteobacteria</taxon>
        <taxon>Rhodobacterales</taxon>
        <taxon>Paracoccaceae</taxon>
        <taxon>Paracoccus</taxon>
    </lineage>
</organism>
<proteinExistence type="predicted"/>
<gene>
    <name evidence="1" type="ORF">JHX88_22040</name>
</gene>
<name>A0ABY7SI36_9RHOB</name>
<dbReference type="EMBL" id="CP067141">
    <property type="protein sequence ID" value="WCR05541.1"/>
    <property type="molecule type" value="Genomic_DNA"/>
</dbReference>
<sequence>MASRLALQIGRHAHVQQFNHLHKALKRLKGYTATRSCATSAACSTTFPRASIASGFWMRCN</sequence>